<feature type="chain" id="PRO_5044770883" evidence="1">
    <location>
        <begin position="23"/>
        <end position="231"/>
    </location>
</feature>
<keyword evidence="3" id="KW-1185">Reference proteome</keyword>
<feature type="signal peptide" evidence="1">
    <location>
        <begin position="1"/>
        <end position="22"/>
    </location>
</feature>
<dbReference type="EMBL" id="JBEHCU010008671">
    <property type="protein sequence ID" value="KAL1381351.1"/>
    <property type="molecule type" value="Genomic_DNA"/>
</dbReference>
<evidence type="ECO:0000256" key="1">
    <source>
        <dbReference type="SAM" id="SignalP"/>
    </source>
</evidence>
<gene>
    <name evidence="2" type="ORF">pipiens_013536</name>
</gene>
<protein>
    <submittedName>
        <fullName evidence="2">Uncharacterized protein</fullName>
    </submittedName>
</protein>
<reference evidence="2 3" key="1">
    <citation type="submission" date="2024-05" db="EMBL/GenBank/DDBJ databases">
        <title>Culex pipiens pipiens assembly and annotation.</title>
        <authorList>
            <person name="Alout H."/>
            <person name="Durand T."/>
        </authorList>
    </citation>
    <scope>NUCLEOTIDE SEQUENCE [LARGE SCALE GENOMIC DNA]</scope>
    <source>
        <strain evidence="2">HA-2024</strain>
        <tissue evidence="2">Whole body</tissue>
    </source>
</reference>
<accession>A0ABD1CY27</accession>
<dbReference type="Proteomes" id="UP001562425">
    <property type="component" value="Unassembled WGS sequence"/>
</dbReference>
<sequence>MFQTQHFAFIVILLVQIIPTWCQQFYGISLAGQQQIGRKKLLIHHIGQCSDHKDLPIFVPDMRIAALNSTTSAVSGTVHFREDFPTGWDVVVSIRKCDNFRPDADCRPFMDHLVSMNQCTMSRLFGDVAYMKYLKNLQPRAECPFRKGNYTFGETAVDDELVRQNSVTKLLTMNTNMTTTGKISFTTVPTTHAITYQNAMAETKKIIQQNRSSRVWKCRIASFPRVALIVV</sequence>
<dbReference type="AlphaFoldDB" id="A0ABD1CY27"/>
<proteinExistence type="predicted"/>
<evidence type="ECO:0000313" key="2">
    <source>
        <dbReference type="EMBL" id="KAL1381351.1"/>
    </source>
</evidence>
<name>A0ABD1CY27_CULPP</name>
<keyword evidence="1" id="KW-0732">Signal</keyword>
<comment type="caution">
    <text evidence="2">The sequence shown here is derived from an EMBL/GenBank/DDBJ whole genome shotgun (WGS) entry which is preliminary data.</text>
</comment>
<organism evidence="2 3">
    <name type="scientific">Culex pipiens pipiens</name>
    <name type="common">Northern house mosquito</name>
    <dbReference type="NCBI Taxonomy" id="38569"/>
    <lineage>
        <taxon>Eukaryota</taxon>
        <taxon>Metazoa</taxon>
        <taxon>Ecdysozoa</taxon>
        <taxon>Arthropoda</taxon>
        <taxon>Hexapoda</taxon>
        <taxon>Insecta</taxon>
        <taxon>Pterygota</taxon>
        <taxon>Neoptera</taxon>
        <taxon>Endopterygota</taxon>
        <taxon>Diptera</taxon>
        <taxon>Nematocera</taxon>
        <taxon>Culicoidea</taxon>
        <taxon>Culicidae</taxon>
        <taxon>Culicinae</taxon>
        <taxon>Culicini</taxon>
        <taxon>Culex</taxon>
        <taxon>Culex</taxon>
    </lineage>
</organism>
<evidence type="ECO:0000313" key="3">
    <source>
        <dbReference type="Proteomes" id="UP001562425"/>
    </source>
</evidence>